<feature type="transmembrane region" description="Helical" evidence="10">
    <location>
        <begin position="92"/>
        <end position="112"/>
    </location>
</feature>
<dbReference type="EMBL" id="JAGBKM010000006">
    <property type="protein sequence ID" value="MBO1530533.1"/>
    <property type="molecule type" value="Genomic_DNA"/>
</dbReference>
<evidence type="ECO:0000313" key="12">
    <source>
        <dbReference type="EMBL" id="MBO1530533.1"/>
    </source>
</evidence>
<evidence type="ECO:0000256" key="9">
    <source>
        <dbReference type="ARBA" id="ARBA00023136"/>
    </source>
</evidence>
<evidence type="ECO:0000256" key="6">
    <source>
        <dbReference type="ARBA" id="ARBA00022592"/>
    </source>
</evidence>
<evidence type="ECO:0000259" key="11">
    <source>
        <dbReference type="PROSITE" id="PS50928"/>
    </source>
</evidence>
<gene>
    <name evidence="12" type="primary">pstA</name>
    <name evidence="12" type="ORF">J3492_04820</name>
</gene>
<keyword evidence="6" id="KW-0592">Phosphate transport</keyword>
<name>A0ABS3NN69_9GAMM</name>
<organism evidence="12 13">
    <name type="scientific">Psychrobacter coccoides</name>
    <dbReference type="NCBI Taxonomy" id="2818440"/>
    <lineage>
        <taxon>Bacteria</taxon>
        <taxon>Pseudomonadati</taxon>
        <taxon>Pseudomonadota</taxon>
        <taxon>Gammaproteobacteria</taxon>
        <taxon>Moraxellales</taxon>
        <taxon>Moraxellaceae</taxon>
        <taxon>Psychrobacter</taxon>
    </lineage>
</organism>
<protein>
    <recommendedName>
        <fullName evidence="3 10">Phosphate transport system permease protein PstA</fullName>
    </recommendedName>
</protein>
<evidence type="ECO:0000256" key="2">
    <source>
        <dbReference type="ARBA" id="ARBA00007069"/>
    </source>
</evidence>
<comment type="caution">
    <text evidence="12">The sequence shown here is derived from an EMBL/GenBank/DDBJ whole genome shotgun (WGS) entry which is preliminary data.</text>
</comment>
<sequence length="305" mass="33238">MEMSFMRTNTMHSALPAQTGFDSRYDKRLYNKRRWANKLGLGFAMSAMVFGLIWLFWILVTLFVEGFQGMVQMPIFTADTPPPMSEGGLRNAIVGSVMLAFSGLFIGAPIGLMTGIYLSEFAQGSLLGKVTRFLNDILLSAPSIVIGLFIYALMVKGQSFSGWAGALALALIVVPVVVRTTENMLNLVPNSIREAAYALGTPKWRMVTQVTIKAARAGLTTGVLLAFARITGETAPLLFTALNNQYFSTDMSQPIANLPNTIYQFAMSPYDNWHALAWAAALLITASVLVLNILARFIGGRSSSK</sequence>
<dbReference type="PANTHER" id="PTHR42922:SF1">
    <property type="entry name" value="PHOSPHATE TRANSPORT SYSTEM PERMEASE PROTEIN PSTA"/>
    <property type="match status" value="1"/>
</dbReference>
<feature type="transmembrane region" description="Helical" evidence="10">
    <location>
        <begin position="39"/>
        <end position="64"/>
    </location>
</feature>
<dbReference type="CDD" id="cd06261">
    <property type="entry name" value="TM_PBP2"/>
    <property type="match status" value="1"/>
</dbReference>
<dbReference type="SUPFAM" id="SSF161098">
    <property type="entry name" value="MetI-like"/>
    <property type="match status" value="1"/>
</dbReference>
<evidence type="ECO:0000256" key="5">
    <source>
        <dbReference type="ARBA" id="ARBA00022475"/>
    </source>
</evidence>
<dbReference type="InterPro" id="IPR035906">
    <property type="entry name" value="MetI-like_sf"/>
</dbReference>
<dbReference type="InterPro" id="IPR051408">
    <property type="entry name" value="Phosphate_transprt_permease"/>
</dbReference>
<evidence type="ECO:0000256" key="4">
    <source>
        <dbReference type="ARBA" id="ARBA00022448"/>
    </source>
</evidence>
<dbReference type="Gene3D" id="1.10.3720.10">
    <property type="entry name" value="MetI-like"/>
    <property type="match status" value="1"/>
</dbReference>
<dbReference type="InterPro" id="IPR005672">
    <property type="entry name" value="Phosphate_PstA"/>
</dbReference>
<feature type="transmembrane region" description="Helical" evidence="10">
    <location>
        <begin position="160"/>
        <end position="178"/>
    </location>
</feature>
<keyword evidence="4" id="KW-0813">Transport</keyword>
<evidence type="ECO:0000256" key="3">
    <source>
        <dbReference type="ARBA" id="ARBA00016864"/>
    </source>
</evidence>
<dbReference type="NCBIfam" id="TIGR00974">
    <property type="entry name" value="3a0107s02c"/>
    <property type="match status" value="1"/>
</dbReference>
<accession>A0ABS3NN69</accession>
<evidence type="ECO:0000256" key="8">
    <source>
        <dbReference type="ARBA" id="ARBA00022989"/>
    </source>
</evidence>
<dbReference type="Proteomes" id="UP000664554">
    <property type="component" value="Unassembled WGS sequence"/>
</dbReference>
<feature type="domain" description="ABC transmembrane type-1" evidence="11">
    <location>
        <begin position="93"/>
        <end position="295"/>
    </location>
</feature>
<evidence type="ECO:0000256" key="1">
    <source>
        <dbReference type="ARBA" id="ARBA00004651"/>
    </source>
</evidence>
<dbReference type="Pfam" id="PF00528">
    <property type="entry name" value="BPD_transp_1"/>
    <property type="match status" value="1"/>
</dbReference>
<feature type="transmembrane region" description="Helical" evidence="10">
    <location>
        <begin position="133"/>
        <end position="154"/>
    </location>
</feature>
<evidence type="ECO:0000313" key="13">
    <source>
        <dbReference type="Proteomes" id="UP000664554"/>
    </source>
</evidence>
<keyword evidence="5 10" id="KW-1003">Cell membrane</keyword>
<keyword evidence="8 10" id="KW-1133">Transmembrane helix</keyword>
<feature type="transmembrane region" description="Helical" evidence="10">
    <location>
        <begin position="214"/>
        <end position="232"/>
    </location>
</feature>
<keyword evidence="9 10" id="KW-0472">Membrane</keyword>
<comment type="subcellular location">
    <subcellularLocation>
        <location evidence="10">Cell inner membrane</location>
        <topology evidence="10">Multi-pass membrane protein</topology>
    </subcellularLocation>
    <subcellularLocation>
        <location evidence="1">Cell membrane</location>
        <topology evidence="1">Multi-pass membrane protein</topology>
    </subcellularLocation>
</comment>
<evidence type="ECO:0000256" key="10">
    <source>
        <dbReference type="RuleBase" id="RU363043"/>
    </source>
</evidence>
<dbReference type="PROSITE" id="PS50928">
    <property type="entry name" value="ABC_TM1"/>
    <property type="match status" value="1"/>
</dbReference>
<evidence type="ECO:0000256" key="7">
    <source>
        <dbReference type="ARBA" id="ARBA00022692"/>
    </source>
</evidence>
<dbReference type="InterPro" id="IPR000515">
    <property type="entry name" value="MetI-like"/>
</dbReference>
<keyword evidence="13" id="KW-1185">Reference proteome</keyword>
<keyword evidence="7 10" id="KW-0812">Transmembrane</keyword>
<dbReference type="PANTHER" id="PTHR42922">
    <property type="entry name" value="PHOSPHATE TRANSPORT SYSTEM PERMEASE PROTEIN PSTA"/>
    <property type="match status" value="1"/>
</dbReference>
<reference evidence="12 13" key="1">
    <citation type="submission" date="2021-03" db="EMBL/GenBank/DDBJ databases">
        <authorList>
            <person name="Shang D.-D."/>
            <person name="Du Z.-J."/>
            <person name="Chen G.-J."/>
        </authorList>
    </citation>
    <scope>NUCLEOTIDE SEQUENCE [LARGE SCALE GENOMIC DNA]</scope>
    <source>
        <strain evidence="12 13">F1192</strain>
    </source>
</reference>
<comment type="similarity">
    <text evidence="2 10">Belongs to the binding-protein-dependent transport system permease family. CysTW subfamily.</text>
</comment>
<proteinExistence type="inferred from homology"/>
<feature type="transmembrane region" description="Helical" evidence="10">
    <location>
        <begin position="275"/>
        <end position="295"/>
    </location>
</feature>